<gene>
    <name evidence="1" type="ORF">D0Y65_009421</name>
</gene>
<sequence>MVTRYRVVSLPIQNSASTLWNKLQEQISKHSFDTLLYRNPRLPPFPQQQYRQVSHMIRRQIEELESVWHGDQWFDGGWSPRFSVLLWWMQEIIDGIHGQVAKNEDDLKVHVSEYNNICTDLNDLFAIHRKIGSLAMKH</sequence>
<dbReference type="InterPro" id="IPR036132">
    <property type="entry name" value="Vac_ATP_synth_c_sf"/>
</dbReference>
<evidence type="ECO:0000313" key="1">
    <source>
        <dbReference type="EMBL" id="RZC16133.1"/>
    </source>
</evidence>
<name>A0A445KZ88_GLYSO</name>
<proteinExistence type="predicted"/>
<dbReference type="GO" id="GO:0015078">
    <property type="term" value="F:proton transmembrane transporter activity"/>
    <property type="evidence" value="ECO:0007669"/>
    <property type="project" value="InterPro"/>
</dbReference>
<reference evidence="1 2" key="1">
    <citation type="submission" date="2018-09" db="EMBL/GenBank/DDBJ databases">
        <title>A high-quality reference genome of wild soybean provides a powerful tool to mine soybean genomes.</title>
        <authorList>
            <person name="Xie M."/>
            <person name="Chung C.Y.L."/>
            <person name="Li M.-W."/>
            <person name="Wong F.-L."/>
            <person name="Chan T.-F."/>
            <person name="Lam H.-M."/>
        </authorList>
    </citation>
    <scope>NUCLEOTIDE SEQUENCE [LARGE SCALE GENOMIC DNA]</scope>
    <source>
        <strain evidence="2">cv. W05</strain>
        <tissue evidence="1">Hypocotyl of etiolated seedlings</tissue>
    </source>
</reference>
<evidence type="ECO:0000313" key="2">
    <source>
        <dbReference type="Proteomes" id="UP000289340"/>
    </source>
</evidence>
<dbReference type="Proteomes" id="UP000289340">
    <property type="component" value="Chromosome 4"/>
</dbReference>
<comment type="caution">
    <text evidence="1">The sequence shown here is derived from an EMBL/GenBank/DDBJ whole genome shotgun (WGS) entry which is preliminary data.</text>
</comment>
<dbReference type="SUPFAM" id="SSF118203">
    <property type="entry name" value="Vacuolar ATP synthase subunit C"/>
    <property type="match status" value="1"/>
</dbReference>
<keyword evidence="2" id="KW-1185">Reference proteome</keyword>
<dbReference type="EMBL" id="QZWG01000004">
    <property type="protein sequence ID" value="RZC16133.1"/>
    <property type="molecule type" value="Genomic_DNA"/>
</dbReference>
<protein>
    <submittedName>
        <fullName evidence="1">V-type proton ATPase subunit C</fullName>
    </submittedName>
</protein>
<organism evidence="1 2">
    <name type="scientific">Glycine soja</name>
    <name type="common">Wild soybean</name>
    <dbReference type="NCBI Taxonomy" id="3848"/>
    <lineage>
        <taxon>Eukaryota</taxon>
        <taxon>Viridiplantae</taxon>
        <taxon>Streptophyta</taxon>
        <taxon>Embryophyta</taxon>
        <taxon>Tracheophyta</taxon>
        <taxon>Spermatophyta</taxon>
        <taxon>Magnoliopsida</taxon>
        <taxon>eudicotyledons</taxon>
        <taxon>Gunneridae</taxon>
        <taxon>Pentapetalae</taxon>
        <taxon>rosids</taxon>
        <taxon>fabids</taxon>
        <taxon>Fabales</taxon>
        <taxon>Fabaceae</taxon>
        <taxon>Papilionoideae</taxon>
        <taxon>50 kb inversion clade</taxon>
        <taxon>NPAAA clade</taxon>
        <taxon>indigoferoid/millettioid clade</taxon>
        <taxon>Phaseoleae</taxon>
        <taxon>Glycine</taxon>
        <taxon>Glycine subgen. Soja</taxon>
    </lineage>
</organism>
<dbReference type="GO" id="GO:0033180">
    <property type="term" value="C:proton-transporting V-type ATPase, V1 domain"/>
    <property type="evidence" value="ECO:0007669"/>
    <property type="project" value="InterPro"/>
</dbReference>
<accession>A0A445KZ88</accession>
<dbReference type="AlphaFoldDB" id="A0A445KZ88"/>